<proteinExistence type="predicted"/>
<sequence>MIPLVVLGARVRDGQPSKMLEARLRTARDVLSVSGRRPVVVTGRGEADVMAAWLVAHGVDEKDIIIEPWATSTNENLENSWGLFARAVGSPVEQLEVVTNGFHAARTRVWAWHLGVPITVTSAPTPRRSRAKNYAREVIATPHSLARVVWRKVMRRLRCHA</sequence>
<evidence type="ECO:0000313" key="2">
    <source>
        <dbReference type="EMBL" id="MBG6123135.1"/>
    </source>
</evidence>
<dbReference type="GO" id="GO:0005886">
    <property type="term" value="C:plasma membrane"/>
    <property type="evidence" value="ECO:0007669"/>
    <property type="project" value="TreeGrafter"/>
</dbReference>
<dbReference type="Gene3D" id="3.40.50.620">
    <property type="entry name" value="HUPs"/>
    <property type="match status" value="1"/>
</dbReference>
<comment type="caution">
    <text evidence="2">The sequence shown here is derived from an EMBL/GenBank/DDBJ whole genome shotgun (WGS) entry which is preliminary data.</text>
</comment>
<protein>
    <submittedName>
        <fullName evidence="2">Uncharacterized SAM-binding protein YcdF (DUF218 family)</fullName>
    </submittedName>
</protein>
<dbReference type="EMBL" id="JADOUE010000001">
    <property type="protein sequence ID" value="MBG6123135.1"/>
    <property type="molecule type" value="Genomic_DNA"/>
</dbReference>
<dbReference type="Proteomes" id="UP000658613">
    <property type="component" value="Unassembled WGS sequence"/>
</dbReference>
<gene>
    <name evidence="2" type="ORF">IW254_002104</name>
</gene>
<feature type="domain" description="DUF218" evidence="1">
    <location>
        <begin position="5"/>
        <end position="136"/>
    </location>
</feature>
<organism evidence="2 3">
    <name type="scientific">Corynebacterium aquatimens</name>
    <dbReference type="NCBI Taxonomy" id="1190508"/>
    <lineage>
        <taxon>Bacteria</taxon>
        <taxon>Bacillati</taxon>
        <taxon>Actinomycetota</taxon>
        <taxon>Actinomycetes</taxon>
        <taxon>Mycobacteriales</taxon>
        <taxon>Corynebacteriaceae</taxon>
        <taxon>Corynebacterium</taxon>
    </lineage>
</organism>
<dbReference type="AlphaFoldDB" id="A0A931GUU6"/>
<dbReference type="CDD" id="cd06259">
    <property type="entry name" value="YdcF-like"/>
    <property type="match status" value="1"/>
</dbReference>
<dbReference type="PANTHER" id="PTHR30336">
    <property type="entry name" value="INNER MEMBRANE PROTEIN, PROBABLE PERMEASE"/>
    <property type="match status" value="1"/>
</dbReference>
<evidence type="ECO:0000259" key="1">
    <source>
        <dbReference type="Pfam" id="PF02698"/>
    </source>
</evidence>
<dbReference type="InterPro" id="IPR014729">
    <property type="entry name" value="Rossmann-like_a/b/a_fold"/>
</dbReference>
<dbReference type="RefSeq" id="WP_196825410.1">
    <property type="nucleotide sequence ID" value="NZ_CP046980.1"/>
</dbReference>
<name>A0A931GUU6_9CORY</name>
<accession>A0A931GUU6</accession>
<dbReference type="InterPro" id="IPR051599">
    <property type="entry name" value="Cell_Envelope_Assoc"/>
</dbReference>
<evidence type="ECO:0000313" key="3">
    <source>
        <dbReference type="Proteomes" id="UP000658613"/>
    </source>
</evidence>
<keyword evidence="3" id="KW-1185">Reference proteome</keyword>
<dbReference type="Pfam" id="PF02698">
    <property type="entry name" value="DUF218"/>
    <property type="match status" value="1"/>
</dbReference>
<dbReference type="InterPro" id="IPR003848">
    <property type="entry name" value="DUF218"/>
</dbReference>
<reference evidence="2" key="1">
    <citation type="submission" date="2020-11" db="EMBL/GenBank/DDBJ databases">
        <title>Sequencing the genomes of 1000 actinobacteria strains.</title>
        <authorList>
            <person name="Klenk H.-P."/>
        </authorList>
    </citation>
    <scope>NUCLEOTIDE SEQUENCE</scope>
    <source>
        <strain evidence="2">DSM 45632</strain>
    </source>
</reference>
<dbReference type="PANTHER" id="PTHR30336:SF20">
    <property type="entry name" value="DUF218 DOMAIN-CONTAINING PROTEIN"/>
    <property type="match status" value="1"/>
</dbReference>